<evidence type="ECO:0000256" key="1">
    <source>
        <dbReference type="SAM" id="MobiDB-lite"/>
    </source>
</evidence>
<sequence>MTKAASSAETEKSAQPDAAAPSAPRDALDHDGNGRKGGIAPIPPVQHLAVVKDDPKRGLVHGDVIGVSDADAKTLLATEHVRVATDVEVELAQPFVRIWTA</sequence>
<organism evidence="2 3">
    <name type="scientific">Brevundimonas vesicularis</name>
    <name type="common">Pseudomonas vesicularis</name>
    <dbReference type="NCBI Taxonomy" id="41276"/>
    <lineage>
        <taxon>Bacteria</taxon>
        <taxon>Pseudomonadati</taxon>
        <taxon>Pseudomonadota</taxon>
        <taxon>Alphaproteobacteria</taxon>
        <taxon>Caulobacterales</taxon>
        <taxon>Caulobacteraceae</taxon>
        <taxon>Brevundimonas</taxon>
    </lineage>
</organism>
<feature type="region of interest" description="Disordered" evidence="1">
    <location>
        <begin position="1"/>
        <end position="44"/>
    </location>
</feature>
<dbReference type="AlphaFoldDB" id="A0A1Z3U763"/>
<evidence type="ECO:0000313" key="3">
    <source>
        <dbReference type="Proteomes" id="UP000197050"/>
    </source>
</evidence>
<protein>
    <submittedName>
        <fullName evidence="2">Uncharacterized protein</fullName>
    </submittedName>
</protein>
<dbReference type="KEGG" id="bvc:CEP68_06265"/>
<evidence type="ECO:0000313" key="2">
    <source>
        <dbReference type="EMBL" id="ASE39136.1"/>
    </source>
</evidence>
<dbReference type="GeneID" id="34013754"/>
<gene>
    <name evidence="2" type="ORF">CEP68_06265</name>
</gene>
<dbReference type="EMBL" id="CP022048">
    <property type="protein sequence ID" value="ASE39136.1"/>
    <property type="molecule type" value="Genomic_DNA"/>
</dbReference>
<dbReference type="Proteomes" id="UP000197050">
    <property type="component" value="Chromosome"/>
</dbReference>
<reference evidence="3" key="1">
    <citation type="submission" date="2017-06" db="EMBL/GenBank/DDBJ databases">
        <title>FDA dAtabase for Regulatory Grade micrObial Sequences (FDA-ARGOS): Supporting development and validation of Infectious Disease Dx tests.</title>
        <authorList>
            <person name="Minogue T."/>
            <person name="Wolcott M."/>
            <person name="Wasieloski L."/>
            <person name="Aguilar W."/>
            <person name="Moore D."/>
            <person name="Tallon L."/>
            <person name="Sadzewicz L."/>
            <person name="Sengamalay N."/>
            <person name="Ott S."/>
            <person name="Godinez A."/>
            <person name="Nagaraj S."/>
            <person name="Nadendla S."/>
            <person name="Geyer C."/>
            <person name="Sichtig H."/>
        </authorList>
    </citation>
    <scope>NUCLEOTIDE SEQUENCE [LARGE SCALE GENOMIC DNA]</scope>
    <source>
        <strain evidence="3">FDAARGOS_289</strain>
    </source>
</reference>
<feature type="compositionally biased region" description="Low complexity" evidence="1">
    <location>
        <begin position="15"/>
        <end position="25"/>
    </location>
</feature>
<name>A0A1Z3U763_BREVE</name>
<accession>A0A1Z3U763</accession>
<proteinExistence type="predicted"/>
<dbReference type="RefSeq" id="WP_088582455.1">
    <property type="nucleotide sequence ID" value="NZ_CP022048.2"/>
</dbReference>